<reference evidence="2 3" key="1">
    <citation type="journal article" date="2022" name="Front. Cell. Infect. Microbiol.">
        <title>The Genomes of Two Strains of Taenia crassiceps the Animal Model for the Study of Human Cysticercosis.</title>
        <authorList>
            <person name="Bobes R.J."/>
            <person name="Estrada K."/>
            <person name="Rios-Valencia D.G."/>
            <person name="Calderon-Gallegos A."/>
            <person name="de la Torre P."/>
            <person name="Carrero J.C."/>
            <person name="Sanchez-Flores A."/>
            <person name="Laclette J.P."/>
        </authorList>
    </citation>
    <scope>NUCLEOTIDE SEQUENCE [LARGE SCALE GENOMIC DNA]</scope>
    <source>
        <strain evidence="2">WFUcys</strain>
    </source>
</reference>
<accession>A0ABR4Q7T9</accession>
<feature type="coiled-coil region" evidence="1">
    <location>
        <begin position="330"/>
        <end position="360"/>
    </location>
</feature>
<keyword evidence="3" id="KW-1185">Reference proteome</keyword>
<gene>
    <name evidence="2" type="ORF">TcWFU_003794</name>
</gene>
<dbReference type="Proteomes" id="UP001651158">
    <property type="component" value="Unassembled WGS sequence"/>
</dbReference>
<dbReference type="SUPFAM" id="SSF48371">
    <property type="entry name" value="ARM repeat"/>
    <property type="match status" value="1"/>
</dbReference>
<keyword evidence="1" id="KW-0175">Coiled coil</keyword>
<evidence type="ECO:0000313" key="2">
    <source>
        <dbReference type="EMBL" id="KAL5105749.1"/>
    </source>
</evidence>
<dbReference type="EMBL" id="JAKROA010000007">
    <property type="protein sequence ID" value="KAL5105749.1"/>
    <property type="molecule type" value="Genomic_DNA"/>
</dbReference>
<name>A0ABR4Q7T9_9CEST</name>
<comment type="caution">
    <text evidence="2">The sequence shown here is derived from an EMBL/GenBank/DDBJ whole genome shotgun (WGS) entry which is preliminary data.</text>
</comment>
<organism evidence="2 3">
    <name type="scientific">Taenia crassiceps</name>
    <dbReference type="NCBI Taxonomy" id="6207"/>
    <lineage>
        <taxon>Eukaryota</taxon>
        <taxon>Metazoa</taxon>
        <taxon>Spiralia</taxon>
        <taxon>Lophotrochozoa</taxon>
        <taxon>Platyhelminthes</taxon>
        <taxon>Cestoda</taxon>
        <taxon>Eucestoda</taxon>
        <taxon>Cyclophyllidea</taxon>
        <taxon>Taeniidae</taxon>
        <taxon>Taenia</taxon>
    </lineage>
</organism>
<protein>
    <submittedName>
        <fullName evidence="2">Uncharacterized protein</fullName>
    </submittedName>
</protein>
<proteinExistence type="predicted"/>
<evidence type="ECO:0000313" key="3">
    <source>
        <dbReference type="Proteomes" id="UP001651158"/>
    </source>
</evidence>
<sequence>MILSVGGCVKYLGHFLNSLLSSLAPLLWCGDEFKGSAQALHDSHSRVLMRRIINFFKYQLNHQIYSFNHSSAKLFSHLSPYLFIDEAVGVDKGKKLWYLHSTQFFILRHEARIACEIAYCLEICTMKALTLQDIPEDWSLPSILQVVVGLSACLFPDAQNTTWTGQDGYRCEHALQTLANLVELASKSSDFLDSYYSLVLNIFHTCLHTTNISGAEKIRWNTALASCRLLQTISNGDQLVEALCEAFNTDPYFKVRAYAGLSLLLQLLRGPGTQQTSSIIGCSLRFLSTDLRYYFTKPVAADALQYQVICPYIAGRLLLQVGILSLQGLQQNWEEGLLNLNRIAEELERNEALKENLKNSWQYAKDAKVAATAVVKGNAGGVTRGGLARMPKQPMVISFAERYSLLRTLKLDQATDELSRTVKTFVEEVRVASNASLLTPKLAQGLTRLIHAMTIEEAVETLQRTHLSTSHDQLDALPLVAHDGVVD</sequence>
<dbReference type="InterPro" id="IPR016024">
    <property type="entry name" value="ARM-type_fold"/>
</dbReference>
<evidence type="ECO:0000256" key="1">
    <source>
        <dbReference type="SAM" id="Coils"/>
    </source>
</evidence>